<dbReference type="AlphaFoldDB" id="A0A667H289"/>
<reference evidence="3" key="1">
    <citation type="submission" date="2025-08" db="UniProtKB">
        <authorList>
            <consortium name="Ensembl"/>
        </authorList>
    </citation>
    <scope>IDENTIFICATION</scope>
</reference>
<dbReference type="GO" id="GO:0030219">
    <property type="term" value="P:megakaryocyte differentiation"/>
    <property type="evidence" value="ECO:0007669"/>
    <property type="project" value="TreeGrafter"/>
</dbReference>
<evidence type="ECO:0000313" key="3">
    <source>
        <dbReference type="Ensembl" id="ENSLCNP00005021357.1"/>
    </source>
</evidence>
<dbReference type="Ensembl" id="ENSLCNT00005023908.1">
    <property type="protein sequence ID" value="ENSLCNP00005021357.1"/>
    <property type="gene ID" value="ENSLCNG00005013946.1"/>
</dbReference>
<name>A0A667H289_LYNCA</name>
<dbReference type="Pfam" id="PF21182">
    <property type="entry name" value="FOG1-like_PR"/>
    <property type="match status" value="1"/>
</dbReference>
<organism evidence="3 4">
    <name type="scientific">Lynx canadensis</name>
    <name type="common">Canada lynx</name>
    <name type="synonym">Felis canadensis</name>
    <dbReference type="NCBI Taxonomy" id="61383"/>
    <lineage>
        <taxon>Eukaryota</taxon>
        <taxon>Metazoa</taxon>
        <taxon>Chordata</taxon>
        <taxon>Craniata</taxon>
        <taxon>Vertebrata</taxon>
        <taxon>Euteleostomi</taxon>
        <taxon>Mammalia</taxon>
        <taxon>Eutheria</taxon>
        <taxon>Laurasiatheria</taxon>
        <taxon>Carnivora</taxon>
        <taxon>Feliformia</taxon>
        <taxon>Felidae</taxon>
        <taxon>Felinae</taxon>
        <taxon>Lynx</taxon>
    </lineage>
</organism>
<sequence length="202" mass="22068">MWPVQRGRAKSQSCPSENDGLRGSQQRPICLYKRNRIRRGGRAPSAAGATSGTAPGWVAAPGGPLHWARLTAPVFLPTDELEPVLQDGQRRVRARRSLAEGLSWGPFRGNIQSKAPSPGQVQPVRSPGRSSPATSCRAESSPGHRPPLPRELSPGYTPAREHLPLRVRCVGDGDRRHWDQEGGKERRGGFLEEGFFTWALDG</sequence>
<dbReference type="GO" id="GO:0007507">
    <property type="term" value="P:heart development"/>
    <property type="evidence" value="ECO:0007669"/>
    <property type="project" value="TreeGrafter"/>
</dbReference>
<feature type="region of interest" description="Disordered" evidence="1">
    <location>
        <begin position="1"/>
        <end position="55"/>
    </location>
</feature>
<feature type="compositionally biased region" description="Low complexity" evidence="1">
    <location>
        <begin position="42"/>
        <end position="55"/>
    </location>
</feature>
<feature type="region of interest" description="Disordered" evidence="1">
    <location>
        <begin position="103"/>
        <end position="158"/>
    </location>
</feature>
<dbReference type="GO" id="GO:0030218">
    <property type="term" value="P:erythrocyte differentiation"/>
    <property type="evidence" value="ECO:0007669"/>
    <property type="project" value="TreeGrafter"/>
</dbReference>
<dbReference type="GO" id="GO:0061629">
    <property type="term" value="F:RNA polymerase II-specific DNA-binding transcription factor binding"/>
    <property type="evidence" value="ECO:0007669"/>
    <property type="project" value="InterPro"/>
</dbReference>
<protein>
    <recommendedName>
        <fullName evidence="2">Zinc finger protein ZFPM1/2 PR domain-containing protein</fullName>
    </recommendedName>
</protein>
<evidence type="ECO:0000256" key="1">
    <source>
        <dbReference type="SAM" id="MobiDB-lite"/>
    </source>
</evidence>
<reference evidence="3" key="2">
    <citation type="submission" date="2025-09" db="UniProtKB">
        <authorList>
            <consortium name="Ensembl"/>
        </authorList>
    </citation>
    <scope>IDENTIFICATION</scope>
</reference>
<dbReference type="InterPro" id="IPR049361">
    <property type="entry name" value="ZFPM1/2_PR"/>
</dbReference>
<dbReference type="InterPro" id="IPR039746">
    <property type="entry name" value="FOG"/>
</dbReference>
<evidence type="ECO:0000313" key="4">
    <source>
        <dbReference type="Proteomes" id="UP000472241"/>
    </source>
</evidence>
<keyword evidence="4" id="KW-1185">Reference proteome</keyword>
<dbReference type="GO" id="GO:0000122">
    <property type="term" value="P:negative regulation of transcription by RNA polymerase II"/>
    <property type="evidence" value="ECO:0007669"/>
    <property type="project" value="TreeGrafter"/>
</dbReference>
<dbReference type="GO" id="GO:0045944">
    <property type="term" value="P:positive regulation of transcription by RNA polymerase II"/>
    <property type="evidence" value="ECO:0007669"/>
    <property type="project" value="TreeGrafter"/>
</dbReference>
<proteinExistence type="predicted"/>
<dbReference type="PANTHER" id="PTHR12958:SF4">
    <property type="entry name" value="ZINC FINGER PROTEIN ZFPM1"/>
    <property type="match status" value="1"/>
</dbReference>
<dbReference type="Proteomes" id="UP000472241">
    <property type="component" value="Unplaced"/>
</dbReference>
<evidence type="ECO:0000259" key="2">
    <source>
        <dbReference type="Pfam" id="PF21182"/>
    </source>
</evidence>
<feature type="domain" description="Zinc finger protein ZFPM1/2 PR" evidence="2">
    <location>
        <begin position="79"/>
        <end position="123"/>
    </location>
</feature>
<dbReference type="PANTHER" id="PTHR12958">
    <property type="entry name" value="FRIEND OF GATA2-RELATED"/>
    <property type="match status" value="1"/>
</dbReference>
<feature type="compositionally biased region" description="Polar residues" evidence="1">
    <location>
        <begin position="128"/>
        <end position="138"/>
    </location>
</feature>
<dbReference type="GO" id="GO:0005634">
    <property type="term" value="C:nucleus"/>
    <property type="evidence" value="ECO:0007669"/>
    <property type="project" value="TreeGrafter"/>
</dbReference>
<accession>A0A667H289</accession>